<reference evidence="1" key="1">
    <citation type="journal article" date="2014" name="Front. Microbiol.">
        <title>High frequency of phylogenetically diverse reductive dehalogenase-homologous genes in deep subseafloor sedimentary metagenomes.</title>
        <authorList>
            <person name="Kawai M."/>
            <person name="Futagami T."/>
            <person name="Toyoda A."/>
            <person name="Takaki Y."/>
            <person name="Nishi S."/>
            <person name="Hori S."/>
            <person name="Arai W."/>
            <person name="Tsubouchi T."/>
            <person name="Morono Y."/>
            <person name="Uchiyama I."/>
            <person name="Ito T."/>
            <person name="Fujiyama A."/>
            <person name="Inagaki F."/>
            <person name="Takami H."/>
        </authorList>
    </citation>
    <scope>NUCLEOTIDE SEQUENCE</scope>
    <source>
        <strain evidence="1">Expedition CK06-06</strain>
    </source>
</reference>
<gene>
    <name evidence="1" type="ORF">S03H2_44714</name>
</gene>
<name>X1I7M5_9ZZZZ</name>
<dbReference type="AlphaFoldDB" id="X1I7M5"/>
<dbReference type="EMBL" id="BARU01027976">
    <property type="protein sequence ID" value="GAH65285.1"/>
    <property type="molecule type" value="Genomic_DNA"/>
</dbReference>
<proteinExistence type="predicted"/>
<accession>X1I7M5</accession>
<sequence>GGIDLKFLFLGYTPEKFSKEMAHEYWKNSSFSINGLFAH</sequence>
<evidence type="ECO:0000313" key="1">
    <source>
        <dbReference type="EMBL" id="GAH65285.1"/>
    </source>
</evidence>
<comment type="caution">
    <text evidence="1">The sequence shown here is derived from an EMBL/GenBank/DDBJ whole genome shotgun (WGS) entry which is preliminary data.</text>
</comment>
<feature type="non-terminal residue" evidence="1">
    <location>
        <position position="1"/>
    </location>
</feature>
<organism evidence="1">
    <name type="scientific">marine sediment metagenome</name>
    <dbReference type="NCBI Taxonomy" id="412755"/>
    <lineage>
        <taxon>unclassified sequences</taxon>
        <taxon>metagenomes</taxon>
        <taxon>ecological metagenomes</taxon>
    </lineage>
</organism>
<protein>
    <submittedName>
        <fullName evidence="1">Uncharacterized protein</fullName>
    </submittedName>
</protein>